<dbReference type="PANTHER" id="PTHR30126:SF40">
    <property type="entry name" value="HTH-TYPE TRANSCRIPTIONAL REGULATOR GLTR"/>
    <property type="match status" value="1"/>
</dbReference>
<evidence type="ECO:0000313" key="7">
    <source>
        <dbReference type="Proteomes" id="UP000375525"/>
    </source>
</evidence>
<dbReference type="Pfam" id="PF03466">
    <property type="entry name" value="LysR_substrate"/>
    <property type="match status" value="1"/>
</dbReference>
<name>A0A5E7IMR0_PSEFL</name>
<dbReference type="AlphaFoldDB" id="A0A5E7IMR0"/>
<dbReference type="FunFam" id="1.10.10.10:FF:000001">
    <property type="entry name" value="LysR family transcriptional regulator"/>
    <property type="match status" value="1"/>
</dbReference>
<feature type="domain" description="HTH lysR-type" evidence="5">
    <location>
        <begin position="18"/>
        <end position="75"/>
    </location>
</feature>
<gene>
    <name evidence="6" type="primary">catM</name>
    <name evidence="6" type="ORF">PS880_01556</name>
</gene>
<dbReference type="OrthoDB" id="8479357at2"/>
<evidence type="ECO:0000313" key="6">
    <source>
        <dbReference type="EMBL" id="VVO76047.1"/>
    </source>
</evidence>
<dbReference type="InterPro" id="IPR036390">
    <property type="entry name" value="WH_DNA-bd_sf"/>
</dbReference>
<proteinExistence type="inferred from homology"/>
<accession>A0A5E7IMR0</accession>
<dbReference type="InterPro" id="IPR005119">
    <property type="entry name" value="LysR_subst-bd"/>
</dbReference>
<dbReference type="EMBL" id="CABVIH010000006">
    <property type="protein sequence ID" value="VVO76047.1"/>
    <property type="molecule type" value="Genomic_DNA"/>
</dbReference>
<protein>
    <submittedName>
        <fullName evidence="6">HTH-type transcriptional regulator CatM</fullName>
    </submittedName>
</protein>
<evidence type="ECO:0000259" key="5">
    <source>
        <dbReference type="PROSITE" id="PS50931"/>
    </source>
</evidence>
<dbReference type="InterPro" id="IPR036388">
    <property type="entry name" value="WH-like_DNA-bd_sf"/>
</dbReference>
<comment type="similarity">
    <text evidence="1">Belongs to the LysR transcriptional regulatory family.</text>
</comment>
<evidence type="ECO:0000256" key="3">
    <source>
        <dbReference type="ARBA" id="ARBA00023125"/>
    </source>
</evidence>
<keyword evidence="2" id="KW-0805">Transcription regulation</keyword>
<reference evidence="6 7" key="1">
    <citation type="submission" date="2019-09" db="EMBL/GenBank/DDBJ databases">
        <authorList>
            <person name="Chandra G."/>
            <person name="Truman W A."/>
        </authorList>
    </citation>
    <scope>NUCLEOTIDE SEQUENCE [LARGE SCALE GENOMIC DNA]</scope>
    <source>
        <strain evidence="6">PS880</strain>
    </source>
</reference>
<dbReference type="Gene3D" id="3.40.190.290">
    <property type="match status" value="1"/>
</dbReference>
<dbReference type="SUPFAM" id="SSF46785">
    <property type="entry name" value="Winged helix' DNA-binding domain"/>
    <property type="match status" value="1"/>
</dbReference>
<dbReference type="InterPro" id="IPR000847">
    <property type="entry name" value="LysR_HTH_N"/>
</dbReference>
<keyword evidence="4" id="KW-0804">Transcription</keyword>
<dbReference type="PRINTS" id="PR00039">
    <property type="entry name" value="HTHLYSR"/>
</dbReference>
<organism evidence="6 7">
    <name type="scientific">Pseudomonas fluorescens</name>
    <dbReference type="NCBI Taxonomy" id="294"/>
    <lineage>
        <taxon>Bacteria</taxon>
        <taxon>Pseudomonadati</taxon>
        <taxon>Pseudomonadota</taxon>
        <taxon>Gammaproteobacteria</taxon>
        <taxon>Pseudomonadales</taxon>
        <taxon>Pseudomonadaceae</taxon>
        <taxon>Pseudomonas</taxon>
    </lineage>
</organism>
<evidence type="ECO:0000256" key="4">
    <source>
        <dbReference type="ARBA" id="ARBA00023163"/>
    </source>
</evidence>
<dbReference type="GO" id="GO:0003700">
    <property type="term" value="F:DNA-binding transcription factor activity"/>
    <property type="evidence" value="ECO:0007669"/>
    <property type="project" value="InterPro"/>
</dbReference>
<dbReference type="CDD" id="cd05466">
    <property type="entry name" value="PBP2_LTTR_substrate"/>
    <property type="match status" value="1"/>
</dbReference>
<evidence type="ECO:0000256" key="2">
    <source>
        <dbReference type="ARBA" id="ARBA00023015"/>
    </source>
</evidence>
<dbReference type="PANTHER" id="PTHR30126">
    <property type="entry name" value="HTH-TYPE TRANSCRIPTIONAL REGULATOR"/>
    <property type="match status" value="1"/>
</dbReference>
<dbReference type="GO" id="GO:0000976">
    <property type="term" value="F:transcription cis-regulatory region binding"/>
    <property type="evidence" value="ECO:0007669"/>
    <property type="project" value="TreeGrafter"/>
</dbReference>
<dbReference type="Pfam" id="PF00126">
    <property type="entry name" value="HTH_1"/>
    <property type="match status" value="1"/>
</dbReference>
<sequence>MHPLDYAAPTSSLTRGFMNLRQLLYFKTIVERKSIAAASEVLHIAQPPLSQHIKGMEAEYGVRLFERKGRGLQVTQAGMHLYARACELLSLADEVDSQMHAWAKGLKGKVSIGTVAAGVTVLARIVSQLKRELPDVVFSIHLGEPDTLEKLIEERQLDFAVTQWPVGSASLQSEPLLDLPLAGLHAGFESSDKEAGFSLSDLAAAPLILLKRKHGSGVYERINQAFLDLGYRPTVAFECSDTSAALALATTGAGIALVPQWKEELVPAGLHRFWVPELDTREQLVLAWLQDREHLPAVELAVQAIRQISSETWSIFR</sequence>
<dbReference type="PROSITE" id="PS50931">
    <property type="entry name" value="HTH_LYSR"/>
    <property type="match status" value="1"/>
</dbReference>
<dbReference type="Proteomes" id="UP000375525">
    <property type="component" value="Unassembled WGS sequence"/>
</dbReference>
<evidence type="ECO:0000256" key="1">
    <source>
        <dbReference type="ARBA" id="ARBA00009437"/>
    </source>
</evidence>
<keyword evidence="3" id="KW-0238">DNA-binding</keyword>
<dbReference type="SUPFAM" id="SSF53850">
    <property type="entry name" value="Periplasmic binding protein-like II"/>
    <property type="match status" value="1"/>
</dbReference>
<dbReference type="Gene3D" id="1.10.10.10">
    <property type="entry name" value="Winged helix-like DNA-binding domain superfamily/Winged helix DNA-binding domain"/>
    <property type="match status" value="1"/>
</dbReference>